<dbReference type="HOGENOM" id="CLU_101491_1_0_1"/>
<organism evidence="2">
    <name type="scientific">Serpula lacrymans var. lacrymans (strain S7.3)</name>
    <name type="common">Dry rot fungus</name>
    <dbReference type="NCBI Taxonomy" id="936435"/>
    <lineage>
        <taxon>Eukaryota</taxon>
        <taxon>Fungi</taxon>
        <taxon>Dikarya</taxon>
        <taxon>Basidiomycota</taxon>
        <taxon>Agaricomycotina</taxon>
        <taxon>Agaricomycetes</taxon>
        <taxon>Agaricomycetidae</taxon>
        <taxon>Boletales</taxon>
        <taxon>Coniophorineae</taxon>
        <taxon>Serpulaceae</taxon>
        <taxon>Serpula</taxon>
    </lineage>
</organism>
<proteinExistence type="predicted"/>
<name>F8PK39_SERL3</name>
<dbReference type="AlphaFoldDB" id="F8PK39"/>
<reference evidence="2" key="1">
    <citation type="journal article" date="2011" name="Science">
        <title>The plant cell wall-decomposing machinery underlies the functional diversity of forest fungi.</title>
        <authorList>
            <person name="Eastwood D.C."/>
            <person name="Floudas D."/>
            <person name="Binder M."/>
            <person name="Majcherczyk A."/>
            <person name="Schneider P."/>
            <person name="Aerts A."/>
            <person name="Asiegbu F.O."/>
            <person name="Baker S.E."/>
            <person name="Barry K."/>
            <person name="Bendiksby M."/>
            <person name="Blumentritt M."/>
            <person name="Coutinho P.M."/>
            <person name="Cullen D."/>
            <person name="de Vries R.P."/>
            <person name="Gathman A."/>
            <person name="Goodell B."/>
            <person name="Henrissat B."/>
            <person name="Ihrmark K."/>
            <person name="Kauserud H."/>
            <person name="Kohler A."/>
            <person name="LaButti K."/>
            <person name="Lapidus A."/>
            <person name="Lavin J.L."/>
            <person name="Lee Y.-H."/>
            <person name="Lindquist E."/>
            <person name="Lilly W."/>
            <person name="Lucas S."/>
            <person name="Morin E."/>
            <person name="Murat C."/>
            <person name="Oguiza J.A."/>
            <person name="Park J."/>
            <person name="Pisabarro A.G."/>
            <person name="Riley R."/>
            <person name="Rosling A."/>
            <person name="Salamov A."/>
            <person name="Schmidt O."/>
            <person name="Schmutz J."/>
            <person name="Skrede I."/>
            <person name="Stenlid J."/>
            <person name="Wiebenga A."/>
            <person name="Xie X."/>
            <person name="Kuees U."/>
            <person name="Hibbett D.S."/>
            <person name="Hoffmeister D."/>
            <person name="Hoegberg N."/>
            <person name="Martin F."/>
            <person name="Grigoriev I.V."/>
            <person name="Watkinson S.C."/>
        </authorList>
    </citation>
    <scope>NUCLEOTIDE SEQUENCE [LARGE SCALE GENOMIC DNA]</scope>
    <source>
        <strain evidence="2">strain S7.3</strain>
    </source>
</reference>
<dbReference type="Proteomes" id="UP000008063">
    <property type="component" value="Unassembled WGS sequence"/>
</dbReference>
<sequence length="156" mass="17984">MRKLAARNFEDILQYFMPAFKGLFPPEHDKIVQTLLFRLSEWHALSKLHIHTKSTLELLDTALKALCKQARQFQDITCSAFKTMELPREKAACLWRLKDKPTLSKAEGTGTRNKVFNLGTYKFHALADYVHTICLFGCMDLYTTQIAEFTSPKKPN</sequence>
<accession>F8PK39</accession>
<dbReference type="OrthoDB" id="3269417at2759"/>
<keyword evidence="2" id="KW-1185">Reference proteome</keyword>
<gene>
    <name evidence="1" type="ORF">SERLA73DRAFT_46219</name>
</gene>
<evidence type="ECO:0000313" key="1">
    <source>
        <dbReference type="EMBL" id="EGO03279.1"/>
    </source>
</evidence>
<dbReference type="InParanoid" id="F8PK39"/>
<protein>
    <submittedName>
        <fullName evidence="1">Uncharacterized protein</fullName>
    </submittedName>
</protein>
<evidence type="ECO:0000313" key="2">
    <source>
        <dbReference type="Proteomes" id="UP000008063"/>
    </source>
</evidence>
<dbReference type="EMBL" id="GL945475">
    <property type="protein sequence ID" value="EGO03279.1"/>
    <property type="molecule type" value="Genomic_DNA"/>
</dbReference>